<evidence type="ECO:0000256" key="2">
    <source>
        <dbReference type="ARBA" id="ARBA00022491"/>
    </source>
</evidence>
<evidence type="ECO:0000256" key="6">
    <source>
        <dbReference type="ARBA" id="ARBA00023163"/>
    </source>
</evidence>
<protein>
    <submittedName>
        <fullName evidence="7">Fur family transcriptional regulator</fullName>
    </submittedName>
</protein>
<evidence type="ECO:0000256" key="5">
    <source>
        <dbReference type="ARBA" id="ARBA00023125"/>
    </source>
</evidence>
<dbReference type="CDD" id="cd07153">
    <property type="entry name" value="Fur_like"/>
    <property type="match status" value="1"/>
</dbReference>
<gene>
    <name evidence="7" type="ORF">ACFPOF_19635</name>
</gene>
<evidence type="ECO:0000256" key="4">
    <source>
        <dbReference type="ARBA" id="ARBA00023015"/>
    </source>
</evidence>
<dbReference type="InterPro" id="IPR043135">
    <property type="entry name" value="Fur_C"/>
</dbReference>
<dbReference type="EMBL" id="JBHSMI010000028">
    <property type="protein sequence ID" value="MFC5404959.1"/>
    <property type="molecule type" value="Genomic_DNA"/>
</dbReference>
<dbReference type="Gene3D" id="1.10.10.10">
    <property type="entry name" value="Winged helix-like DNA-binding domain superfamily/Winged helix DNA-binding domain"/>
    <property type="match status" value="1"/>
</dbReference>
<keyword evidence="5" id="KW-0238">DNA-binding</keyword>
<keyword evidence="2" id="KW-0678">Repressor</keyword>
<dbReference type="PANTHER" id="PTHR33202:SF7">
    <property type="entry name" value="FERRIC UPTAKE REGULATION PROTEIN"/>
    <property type="match status" value="1"/>
</dbReference>
<reference evidence="8" key="1">
    <citation type="journal article" date="2019" name="Int. J. Syst. Evol. Microbiol.">
        <title>The Global Catalogue of Microorganisms (GCM) 10K type strain sequencing project: providing services to taxonomists for standard genome sequencing and annotation.</title>
        <authorList>
            <consortium name="The Broad Institute Genomics Platform"/>
            <consortium name="The Broad Institute Genome Sequencing Center for Infectious Disease"/>
            <person name="Wu L."/>
            <person name="Ma J."/>
        </authorList>
    </citation>
    <scope>NUCLEOTIDE SEQUENCE [LARGE SCALE GENOMIC DNA]</scope>
    <source>
        <strain evidence="8">CGMCC 1.18575</strain>
    </source>
</reference>
<evidence type="ECO:0000256" key="1">
    <source>
        <dbReference type="ARBA" id="ARBA00007957"/>
    </source>
</evidence>
<keyword evidence="8" id="KW-1185">Reference proteome</keyword>
<dbReference type="Gene3D" id="3.30.1490.190">
    <property type="match status" value="1"/>
</dbReference>
<evidence type="ECO:0000313" key="7">
    <source>
        <dbReference type="EMBL" id="MFC5404959.1"/>
    </source>
</evidence>
<sequence length="133" mass="14733">MRKAGAMTQQRKKIYDLLTSAGDHPTASDIIERLKADGHQFAYATVYNSLKYLTEEGLIHELKLENGACRYDARTDEHQHVVCTVCGKVEETCVPPPAEWLRAVAKQTGFAIAEERILFKGVCGSCSSNETIS</sequence>
<evidence type="ECO:0000256" key="3">
    <source>
        <dbReference type="ARBA" id="ARBA00022833"/>
    </source>
</evidence>
<keyword evidence="4" id="KW-0805">Transcription regulation</keyword>
<proteinExistence type="inferred from homology"/>
<comment type="caution">
    <text evidence="7">The sequence shown here is derived from an EMBL/GenBank/DDBJ whole genome shotgun (WGS) entry which is preliminary data.</text>
</comment>
<organism evidence="7 8">
    <name type="scientific">Cohnella soli</name>
    <dbReference type="NCBI Taxonomy" id="425005"/>
    <lineage>
        <taxon>Bacteria</taxon>
        <taxon>Bacillati</taxon>
        <taxon>Bacillota</taxon>
        <taxon>Bacilli</taxon>
        <taxon>Bacillales</taxon>
        <taxon>Paenibacillaceae</taxon>
        <taxon>Cohnella</taxon>
    </lineage>
</organism>
<dbReference type="InterPro" id="IPR002481">
    <property type="entry name" value="FUR"/>
</dbReference>
<comment type="similarity">
    <text evidence="1">Belongs to the Fur family.</text>
</comment>
<evidence type="ECO:0000313" key="8">
    <source>
        <dbReference type="Proteomes" id="UP001596113"/>
    </source>
</evidence>
<dbReference type="Proteomes" id="UP001596113">
    <property type="component" value="Unassembled WGS sequence"/>
</dbReference>
<dbReference type="InterPro" id="IPR036388">
    <property type="entry name" value="WH-like_DNA-bd_sf"/>
</dbReference>
<keyword evidence="6" id="KW-0804">Transcription</keyword>
<keyword evidence="3" id="KW-0862">Zinc</keyword>
<name>A0ABW0HWL8_9BACL</name>
<dbReference type="SUPFAM" id="SSF46785">
    <property type="entry name" value="Winged helix' DNA-binding domain"/>
    <property type="match status" value="1"/>
</dbReference>
<accession>A0ABW0HWL8</accession>
<dbReference type="RefSeq" id="WP_378135717.1">
    <property type="nucleotide sequence ID" value="NZ_JBHSMI010000028.1"/>
</dbReference>
<dbReference type="InterPro" id="IPR036390">
    <property type="entry name" value="WH_DNA-bd_sf"/>
</dbReference>
<dbReference type="PANTHER" id="PTHR33202">
    <property type="entry name" value="ZINC UPTAKE REGULATION PROTEIN"/>
    <property type="match status" value="1"/>
</dbReference>
<dbReference type="Pfam" id="PF01475">
    <property type="entry name" value="FUR"/>
    <property type="match status" value="1"/>
</dbReference>